<protein>
    <submittedName>
        <fullName evidence="1">Uncharacterized protein</fullName>
    </submittedName>
</protein>
<keyword evidence="2" id="KW-1185">Reference proteome</keyword>
<dbReference type="OMA" id="SHINIWN"/>
<evidence type="ECO:0000313" key="1">
    <source>
        <dbReference type="EnsemblPlants" id="cds.evm.model.04.572"/>
    </source>
</evidence>
<reference evidence="1" key="1">
    <citation type="submission" date="2018-11" db="EMBL/GenBank/DDBJ databases">
        <authorList>
            <person name="Grassa J C."/>
        </authorList>
    </citation>
    <scope>NUCLEOTIDE SEQUENCE [LARGE SCALE GENOMIC DNA]</scope>
</reference>
<sequence length="175" mass="19806">MCLPKSRGGLGFRKTKAMNQTFLAKWDWKLLTGCQSLCCKILEAKYLRGQNILKCRAKVTDSWFWKSLVKATEILRRGACKVVSDGKDTRISEDPWITHGQGFYQTTTSNQSQNFTMVSELLTEIDDWDMIKLNGLFNQETVTAILKGGQPSTKGVITRCGPKKEMVNLPVNRHT</sequence>
<accession>A0A803PHZ7</accession>
<dbReference type="Gramene" id="evm.model.04.572">
    <property type="protein sequence ID" value="cds.evm.model.04.572"/>
    <property type="gene ID" value="evm.TU.04.572"/>
</dbReference>
<reference evidence="1" key="2">
    <citation type="submission" date="2021-03" db="UniProtKB">
        <authorList>
            <consortium name="EnsemblPlants"/>
        </authorList>
    </citation>
    <scope>IDENTIFICATION</scope>
</reference>
<proteinExistence type="predicted"/>
<dbReference type="AlphaFoldDB" id="A0A803PHZ7"/>
<dbReference type="Proteomes" id="UP000596661">
    <property type="component" value="Chromosome 4"/>
</dbReference>
<organism evidence="1 2">
    <name type="scientific">Cannabis sativa</name>
    <name type="common">Hemp</name>
    <name type="synonym">Marijuana</name>
    <dbReference type="NCBI Taxonomy" id="3483"/>
    <lineage>
        <taxon>Eukaryota</taxon>
        <taxon>Viridiplantae</taxon>
        <taxon>Streptophyta</taxon>
        <taxon>Embryophyta</taxon>
        <taxon>Tracheophyta</taxon>
        <taxon>Spermatophyta</taxon>
        <taxon>Magnoliopsida</taxon>
        <taxon>eudicotyledons</taxon>
        <taxon>Gunneridae</taxon>
        <taxon>Pentapetalae</taxon>
        <taxon>rosids</taxon>
        <taxon>fabids</taxon>
        <taxon>Rosales</taxon>
        <taxon>Cannabaceae</taxon>
        <taxon>Cannabis</taxon>
    </lineage>
</organism>
<dbReference type="EnsemblPlants" id="evm.model.04.572">
    <property type="protein sequence ID" value="cds.evm.model.04.572"/>
    <property type="gene ID" value="evm.TU.04.572"/>
</dbReference>
<evidence type="ECO:0000313" key="2">
    <source>
        <dbReference type="Proteomes" id="UP000596661"/>
    </source>
</evidence>
<dbReference type="EMBL" id="UZAU01000364">
    <property type="status" value="NOT_ANNOTATED_CDS"/>
    <property type="molecule type" value="Genomic_DNA"/>
</dbReference>
<name>A0A803PHZ7_CANSA</name>